<dbReference type="AlphaFoldDB" id="A0A371IA98"/>
<comment type="caution">
    <text evidence="2">The sequence shown here is derived from an EMBL/GenBank/DDBJ whole genome shotgun (WGS) entry which is preliminary data.</text>
</comment>
<gene>
    <name evidence="2" type="ORF">CR513_03301</name>
</gene>
<sequence>QIDQSIKVVLIPKLSLLVCCFLSNFAQPAIPKFDDKEAYQKKLEELKLKDIKAKRYLFQEIDRNPLDTILQNDTLKQIWNCIKKKYHGSTRVKKKQLQAIHKEFEILHMNERQFVDEYFFNNIFNSQQNECSWRKA</sequence>
<proteinExistence type="predicted"/>
<dbReference type="Proteomes" id="UP000257109">
    <property type="component" value="Unassembled WGS sequence"/>
</dbReference>
<dbReference type="Pfam" id="PF14223">
    <property type="entry name" value="Retrotran_gag_2"/>
    <property type="match status" value="1"/>
</dbReference>
<keyword evidence="1" id="KW-0732">Signal</keyword>
<accession>A0A371IA98</accession>
<dbReference type="PANTHER" id="PTHR35317:SF27">
    <property type="entry name" value="RETROVIRUS-RELATED POL POLYPROTEIN FROM TRANSPOSON TNT 1-94"/>
    <property type="match status" value="1"/>
</dbReference>
<feature type="non-terminal residue" evidence="2">
    <location>
        <position position="1"/>
    </location>
</feature>
<evidence type="ECO:0000313" key="3">
    <source>
        <dbReference type="Proteomes" id="UP000257109"/>
    </source>
</evidence>
<evidence type="ECO:0000313" key="2">
    <source>
        <dbReference type="EMBL" id="RDY11963.1"/>
    </source>
</evidence>
<feature type="signal peptide" evidence="1">
    <location>
        <begin position="1"/>
        <end position="31"/>
    </location>
</feature>
<keyword evidence="3" id="KW-1185">Reference proteome</keyword>
<protein>
    <submittedName>
        <fullName evidence="2">Uncharacterized protein</fullName>
    </submittedName>
</protein>
<name>A0A371IA98_MUCPR</name>
<evidence type="ECO:0000256" key="1">
    <source>
        <dbReference type="SAM" id="SignalP"/>
    </source>
</evidence>
<reference evidence="2" key="1">
    <citation type="submission" date="2018-05" db="EMBL/GenBank/DDBJ databases">
        <title>Draft genome of Mucuna pruriens seed.</title>
        <authorList>
            <person name="Nnadi N.E."/>
            <person name="Vos R."/>
            <person name="Hasami M.H."/>
            <person name="Devisetty U.K."/>
            <person name="Aguiy J.C."/>
        </authorList>
    </citation>
    <scope>NUCLEOTIDE SEQUENCE [LARGE SCALE GENOMIC DNA]</scope>
    <source>
        <strain evidence="2">JCA_2017</strain>
    </source>
</reference>
<dbReference type="PANTHER" id="PTHR35317">
    <property type="entry name" value="OS04G0629600 PROTEIN"/>
    <property type="match status" value="1"/>
</dbReference>
<dbReference type="EMBL" id="QJKJ01000549">
    <property type="protein sequence ID" value="RDY11963.1"/>
    <property type="molecule type" value="Genomic_DNA"/>
</dbReference>
<feature type="chain" id="PRO_5016910814" evidence="1">
    <location>
        <begin position="32"/>
        <end position="136"/>
    </location>
</feature>
<organism evidence="2 3">
    <name type="scientific">Mucuna pruriens</name>
    <name type="common">Velvet bean</name>
    <name type="synonym">Dolichos pruriens</name>
    <dbReference type="NCBI Taxonomy" id="157652"/>
    <lineage>
        <taxon>Eukaryota</taxon>
        <taxon>Viridiplantae</taxon>
        <taxon>Streptophyta</taxon>
        <taxon>Embryophyta</taxon>
        <taxon>Tracheophyta</taxon>
        <taxon>Spermatophyta</taxon>
        <taxon>Magnoliopsida</taxon>
        <taxon>eudicotyledons</taxon>
        <taxon>Gunneridae</taxon>
        <taxon>Pentapetalae</taxon>
        <taxon>rosids</taxon>
        <taxon>fabids</taxon>
        <taxon>Fabales</taxon>
        <taxon>Fabaceae</taxon>
        <taxon>Papilionoideae</taxon>
        <taxon>50 kb inversion clade</taxon>
        <taxon>NPAAA clade</taxon>
        <taxon>indigoferoid/millettioid clade</taxon>
        <taxon>Phaseoleae</taxon>
        <taxon>Mucuna</taxon>
    </lineage>
</organism>